<protein>
    <submittedName>
        <fullName evidence="1">Uncharacterized protein</fullName>
    </submittedName>
</protein>
<proteinExistence type="predicted"/>
<reference evidence="1 2" key="1">
    <citation type="submission" date="2016-10" db="EMBL/GenBank/DDBJ databases">
        <authorList>
            <person name="de Groot N.N."/>
        </authorList>
    </citation>
    <scope>NUCLEOTIDE SEQUENCE [LARGE SCALE GENOMIC DNA]</scope>
    <source>
        <strain evidence="1 2">S137</strain>
    </source>
</reference>
<name>A0A1H0N093_SELRU</name>
<evidence type="ECO:0000313" key="1">
    <source>
        <dbReference type="EMBL" id="SDO85955.1"/>
    </source>
</evidence>
<dbReference type="AlphaFoldDB" id="A0A1H0N093"/>
<sequence length="74" mass="8397">MSGICEPITEGISIANETGGIFIYLKPGDEWDFKPDKKHGDRLLVRNGYDIAISMTVKQFYETFKITKRKEAIA</sequence>
<dbReference type="EMBL" id="FNJQ01000002">
    <property type="protein sequence ID" value="SDO85955.1"/>
    <property type="molecule type" value="Genomic_DNA"/>
</dbReference>
<dbReference type="RefSeq" id="WP_074571093.1">
    <property type="nucleotide sequence ID" value="NZ_FNJQ01000002.1"/>
</dbReference>
<accession>A0A1H0N093</accession>
<organism evidence="1 2">
    <name type="scientific">Selenomonas ruminantium</name>
    <dbReference type="NCBI Taxonomy" id="971"/>
    <lineage>
        <taxon>Bacteria</taxon>
        <taxon>Bacillati</taxon>
        <taxon>Bacillota</taxon>
        <taxon>Negativicutes</taxon>
        <taxon>Selenomonadales</taxon>
        <taxon>Selenomonadaceae</taxon>
        <taxon>Selenomonas</taxon>
    </lineage>
</organism>
<gene>
    <name evidence="1" type="ORF">SAMN05216366_102113</name>
</gene>
<evidence type="ECO:0000313" key="2">
    <source>
        <dbReference type="Proteomes" id="UP000182412"/>
    </source>
</evidence>
<dbReference type="Proteomes" id="UP000182412">
    <property type="component" value="Unassembled WGS sequence"/>
</dbReference>